<dbReference type="PROSITE" id="PS50850">
    <property type="entry name" value="MFS"/>
    <property type="match status" value="1"/>
</dbReference>
<dbReference type="Gene3D" id="1.20.1250.20">
    <property type="entry name" value="MFS general substrate transporter like domains"/>
    <property type="match status" value="1"/>
</dbReference>
<keyword evidence="5 7" id="KW-1133">Transmembrane helix</keyword>
<dbReference type="SUPFAM" id="SSF103473">
    <property type="entry name" value="MFS general substrate transporter"/>
    <property type="match status" value="1"/>
</dbReference>
<evidence type="ECO:0000313" key="10">
    <source>
        <dbReference type="Proteomes" id="UP000192775"/>
    </source>
</evidence>
<dbReference type="KEGG" id="cphy:B5808_18630"/>
<evidence type="ECO:0000259" key="8">
    <source>
        <dbReference type="PROSITE" id="PS50850"/>
    </source>
</evidence>
<feature type="transmembrane region" description="Helical" evidence="7">
    <location>
        <begin position="332"/>
        <end position="354"/>
    </location>
</feature>
<evidence type="ECO:0000256" key="6">
    <source>
        <dbReference type="ARBA" id="ARBA00023136"/>
    </source>
</evidence>
<dbReference type="Proteomes" id="UP000192775">
    <property type="component" value="Chromosome"/>
</dbReference>
<evidence type="ECO:0000313" key="9">
    <source>
        <dbReference type="EMBL" id="ARJ07015.1"/>
    </source>
</evidence>
<evidence type="ECO:0000256" key="5">
    <source>
        <dbReference type="ARBA" id="ARBA00022989"/>
    </source>
</evidence>
<dbReference type="Pfam" id="PF05977">
    <property type="entry name" value="MFS_3"/>
    <property type="match status" value="1"/>
</dbReference>
<dbReference type="InterPro" id="IPR036259">
    <property type="entry name" value="MFS_trans_sf"/>
</dbReference>
<name>A0A1X9LP79_9MICO</name>
<dbReference type="GO" id="GO:0005886">
    <property type="term" value="C:plasma membrane"/>
    <property type="evidence" value="ECO:0007669"/>
    <property type="project" value="UniProtKB-SubCell"/>
</dbReference>
<dbReference type="InterPro" id="IPR020846">
    <property type="entry name" value="MFS_dom"/>
</dbReference>
<organism evidence="9 10">
    <name type="scientific">Cnuibacter physcomitrellae</name>
    <dbReference type="NCBI Taxonomy" id="1619308"/>
    <lineage>
        <taxon>Bacteria</taxon>
        <taxon>Bacillati</taxon>
        <taxon>Actinomycetota</taxon>
        <taxon>Actinomycetes</taxon>
        <taxon>Micrococcales</taxon>
        <taxon>Microbacteriaceae</taxon>
        <taxon>Cnuibacter</taxon>
    </lineage>
</organism>
<evidence type="ECO:0000256" key="1">
    <source>
        <dbReference type="ARBA" id="ARBA00004651"/>
    </source>
</evidence>
<feature type="transmembrane region" description="Helical" evidence="7">
    <location>
        <begin position="398"/>
        <end position="417"/>
    </location>
</feature>
<proteinExistence type="predicted"/>
<sequence length="430" mass="44578">MVTTAAPPSPPTEPIAVLSSSPPWRQTFVSLGVRNYRLFASANLIAMSAVWMQRIAQDWLALELTGSTAAVGAMSALQFGPMLLFGLLGGLIVDRYRTRTLLVITQSLSFLTSAVLAVVVLLGVAQIWHVFAAALVLGFVTVVDNPARQVFTGQLVGPRLLPNAISLNSSGFQLGGIIGPAASAVLLVSVGAGWSFAINALACASTVVALTRLRSSEMHPVPRAPRRRGQLIEGLRYAAAKPAILWTIVIMGVLAVFSQNLPVLLAGFADHVFGTGAGGYGAFNTLVAVGALTGAILSTRRRTVRLRTVVLCALGYAAAQSLTALLPTETAFGAGLVVTGLGWLLFITCANTLVQMSSNAAIRGRVMALYVLVLLGGQALGGPIMGQVVENVGARAGMLLSGAVPVVVIGVIGLVLARRSRSPRGRIAGG</sequence>
<dbReference type="PANTHER" id="PTHR23513">
    <property type="entry name" value="INTEGRAL MEMBRANE EFFLUX PROTEIN-RELATED"/>
    <property type="match status" value="1"/>
</dbReference>
<dbReference type="AlphaFoldDB" id="A0A1X9LP79"/>
<feature type="transmembrane region" description="Helical" evidence="7">
    <location>
        <begin position="309"/>
        <end position="326"/>
    </location>
</feature>
<keyword evidence="4 7" id="KW-0812">Transmembrane</keyword>
<feature type="transmembrane region" description="Helical" evidence="7">
    <location>
        <begin position="366"/>
        <end position="386"/>
    </location>
</feature>
<dbReference type="PANTHER" id="PTHR23513:SF11">
    <property type="entry name" value="STAPHYLOFERRIN A TRANSPORTER"/>
    <property type="match status" value="1"/>
</dbReference>
<dbReference type="EMBL" id="CP020715">
    <property type="protein sequence ID" value="ARJ07015.1"/>
    <property type="molecule type" value="Genomic_DNA"/>
</dbReference>
<protein>
    <submittedName>
        <fullName evidence="9">MFS transporter</fullName>
    </submittedName>
</protein>
<evidence type="ECO:0000256" key="3">
    <source>
        <dbReference type="ARBA" id="ARBA00022475"/>
    </source>
</evidence>
<keyword evidence="6 7" id="KW-0472">Membrane</keyword>
<evidence type="ECO:0000256" key="4">
    <source>
        <dbReference type="ARBA" id="ARBA00022692"/>
    </source>
</evidence>
<dbReference type="CDD" id="cd06173">
    <property type="entry name" value="MFS_MefA_like"/>
    <property type="match status" value="1"/>
</dbReference>
<accession>A0A1X9LP79</accession>
<feature type="transmembrane region" description="Helical" evidence="7">
    <location>
        <begin position="234"/>
        <end position="257"/>
    </location>
</feature>
<feature type="transmembrane region" description="Helical" evidence="7">
    <location>
        <begin position="165"/>
        <end position="188"/>
    </location>
</feature>
<keyword evidence="2" id="KW-0813">Transport</keyword>
<dbReference type="InterPro" id="IPR010290">
    <property type="entry name" value="TM_effector"/>
</dbReference>
<gene>
    <name evidence="9" type="ORF">B5808_18630</name>
</gene>
<dbReference type="GO" id="GO:0022857">
    <property type="term" value="F:transmembrane transporter activity"/>
    <property type="evidence" value="ECO:0007669"/>
    <property type="project" value="InterPro"/>
</dbReference>
<evidence type="ECO:0000256" key="7">
    <source>
        <dbReference type="SAM" id="Phobius"/>
    </source>
</evidence>
<feature type="transmembrane region" description="Helical" evidence="7">
    <location>
        <begin position="277"/>
        <end position="297"/>
    </location>
</feature>
<keyword evidence="3" id="KW-1003">Cell membrane</keyword>
<reference evidence="9 10" key="1">
    <citation type="submission" date="2017-04" db="EMBL/GenBank/DDBJ databases">
        <authorList>
            <person name="Afonso C.L."/>
            <person name="Miller P.J."/>
            <person name="Scott M.A."/>
            <person name="Spackman E."/>
            <person name="Goraichik I."/>
            <person name="Dimitrov K.M."/>
            <person name="Suarez D.L."/>
            <person name="Swayne D.E."/>
        </authorList>
    </citation>
    <scope>NUCLEOTIDE SEQUENCE [LARGE SCALE GENOMIC DNA]</scope>
    <source>
        <strain evidence="10">XA(T)</strain>
    </source>
</reference>
<feature type="domain" description="Major facilitator superfamily (MFS) profile" evidence="8">
    <location>
        <begin position="238"/>
        <end position="430"/>
    </location>
</feature>
<keyword evidence="10" id="KW-1185">Reference proteome</keyword>
<evidence type="ECO:0000256" key="2">
    <source>
        <dbReference type="ARBA" id="ARBA00022448"/>
    </source>
</evidence>
<feature type="transmembrane region" description="Helical" evidence="7">
    <location>
        <begin position="68"/>
        <end position="93"/>
    </location>
</feature>
<comment type="subcellular location">
    <subcellularLocation>
        <location evidence="1">Cell membrane</location>
        <topology evidence="1">Multi-pass membrane protein</topology>
    </subcellularLocation>
</comment>
<dbReference type="STRING" id="1619308.B5808_18630"/>